<evidence type="ECO:0000259" key="1">
    <source>
        <dbReference type="Pfam" id="PF07238"/>
    </source>
</evidence>
<gene>
    <name evidence="3" type="ORF">F4U95_13655</name>
    <name evidence="2" type="ORF">F4U96_12525</name>
</gene>
<reference evidence="4 5" key="1">
    <citation type="submission" date="2019-09" db="EMBL/GenBank/DDBJ databases">
        <authorList>
            <person name="Feng G."/>
        </authorList>
    </citation>
    <scope>NUCLEOTIDE SEQUENCE [LARGE SCALE GENOMIC DNA]</scope>
    <source>
        <strain evidence="3 4">KACC 19283</strain>
        <strain evidence="2 5">KACC 19284</strain>
    </source>
</reference>
<feature type="domain" description="PilZ" evidence="1">
    <location>
        <begin position="11"/>
        <end position="84"/>
    </location>
</feature>
<accession>A0A5J5I2I2</accession>
<dbReference type="SUPFAM" id="SSF141371">
    <property type="entry name" value="PilZ domain-like"/>
    <property type="match status" value="1"/>
</dbReference>
<dbReference type="Proteomes" id="UP000326364">
    <property type="component" value="Unassembled WGS sequence"/>
</dbReference>
<keyword evidence="5" id="KW-1185">Reference proteome</keyword>
<comment type="caution">
    <text evidence="3">The sequence shown here is derived from an EMBL/GenBank/DDBJ whole genome shotgun (WGS) entry which is preliminary data.</text>
</comment>
<evidence type="ECO:0000313" key="4">
    <source>
        <dbReference type="Proteomes" id="UP000325933"/>
    </source>
</evidence>
<evidence type="ECO:0000313" key="5">
    <source>
        <dbReference type="Proteomes" id="UP000326364"/>
    </source>
</evidence>
<dbReference type="GO" id="GO:0035438">
    <property type="term" value="F:cyclic-di-GMP binding"/>
    <property type="evidence" value="ECO:0007669"/>
    <property type="project" value="InterPro"/>
</dbReference>
<protein>
    <submittedName>
        <fullName evidence="3">PilZ domain-containing protein</fullName>
    </submittedName>
</protein>
<dbReference type="Pfam" id="PF07238">
    <property type="entry name" value="PilZ"/>
    <property type="match status" value="1"/>
</dbReference>
<organism evidence="3 4">
    <name type="scientific">Sphingobium limneticum</name>
    <dbReference type="NCBI Taxonomy" id="1007511"/>
    <lineage>
        <taxon>Bacteria</taxon>
        <taxon>Pseudomonadati</taxon>
        <taxon>Pseudomonadota</taxon>
        <taxon>Alphaproteobacteria</taxon>
        <taxon>Sphingomonadales</taxon>
        <taxon>Sphingomonadaceae</taxon>
        <taxon>Sphingobium</taxon>
    </lineage>
</organism>
<dbReference type="Proteomes" id="UP000325933">
    <property type="component" value="Unassembled WGS sequence"/>
</dbReference>
<dbReference type="InterPro" id="IPR009875">
    <property type="entry name" value="PilZ_domain"/>
</dbReference>
<sequence>MDSMIYRARAERRRESRYDAEVEATLNWDGISQTVTIRNISIYGALLTGNWLPPIGEWVTLITEGLEVCGTVIWDGPDRCGLLLSHPVDPLAIIAEASIHKMELPPVILHGTGPSSYA</sequence>
<dbReference type="EMBL" id="VYQA01000009">
    <property type="protein sequence ID" value="KAA9028961.1"/>
    <property type="molecule type" value="Genomic_DNA"/>
</dbReference>
<evidence type="ECO:0000313" key="2">
    <source>
        <dbReference type="EMBL" id="KAA9016390.1"/>
    </source>
</evidence>
<dbReference type="RefSeq" id="WP_120250135.1">
    <property type="nucleotide sequence ID" value="NZ_JBNNIY010000007.1"/>
</dbReference>
<name>A0A5J5I2I2_9SPHN</name>
<dbReference type="EMBL" id="VYQB01000008">
    <property type="protein sequence ID" value="KAA9016390.1"/>
    <property type="molecule type" value="Genomic_DNA"/>
</dbReference>
<evidence type="ECO:0000313" key="3">
    <source>
        <dbReference type="EMBL" id="KAA9028961.1"/>
    </source>
</evidence>
<proteinExistence type="predicted"/>
<dbReference type="AlphaFoldDB" id="A0A5J5I2I2"/>